<gene>
    <name evidence="2" type="ORF">RDB_LOCUS23941</name>
</gene>
<sequence length="615" mass="65492">MIRTPPLRPPPAVDAAVTKPLQTMTTNLSRTSSTTSKRKADDDGVPTKKKVVKRKPTTGLKINSGPAPVIRSSSVLGHSTSRPPSALAQHPRTSHTPPTSDAESSSRPMRQAPPSPPVPAIVAARARGESIPPADPVPARAPSRAGSVTRKTSAPVNKGKGKSKLPGLGLPMGVLPEEEAEDRWMAGQRSELDAKERDNQRRAGASRTSTLNFPSSATGSTPSRKRTQGHSTSSSSGLNRAVLDSSLPVPISDTPVIVRNREIRQASQSRRRSSLSSRGKRASQSLSSGLLATPHASVPPDTFYRHVDPDLPDALRLRQVLCWTASRASDKRPAHKSSPIVQDLLKSIQSQAIKRLASGQINTTISPARTSDSNKVLPPHPKNVTNAQAISKLEAYNQACQAEDSAWSELIAAYNSQQAQVVAALASSAEKEPKDIELDDQWQEGMQLVKEVLRTVKEGVGDGADADDKMSDGEQEIVDRIGALEPQVYEAYESTYRMDQFTTKAAVHLENVFGTLASTLRQRTAPQSTLVPRDETGRMLGVGSGSAVNTMDLLRALTGPGSASGTSAAKVNGIPPRALNEALQKVTPVNAAPTPRKPPGTPRASRGGVGRTKKR</sequence>
<proteinExistence type="predicted"/>
<accession>A0A8H2WJF6</accession>
<dbReference type="PANTHER" id="PTHR14778:SF2">
    <property type="entry name" value="KINETOCHORE-ASSOCIATED PROTEIN DSN1 HOMOLOG"/>
    <property type="match status" value="1"/>
</dbReference>
<reference evidence="2" key="1">
    <citation type="submission" date="2021-01" db="EMBL/GenBank/DDBJ databases">
        <authorList>
            <person name="Kaushik A."/>
        </authorList>
    </citation>
    <scope>NUCLEOTIDE SEQUENCE</scope>
    <source>
        <strain evidence="2">AG1-1A</strain>
    </source>
</reference>
<feature type="compositionally biased region" description="Polar residues" evidence="1">
    <location>
        <begin position="206"/>
        <end position="222"/>
    </location>
</feature>
<dbReference type="GO" id="GO:0051301">
    <property type="term" value="P:cell division"/>
    <property type="evidence" value="ECO:0007669"/>
    <property type="project" value="InterPro"/>
</dbReference>
<dbReference type="Proteomes" id="UP000663840">
    <property type="component" value="Unassembled WGS sequence"/>
</dbReference>
<dbReference type="InterPro" id="IPR013218">
    <property type="entry name" value="Dsn1/Mis13"/>
</dbReference>
<feature type="compositionally biased region" description="Basic residues" evidence="1">
    <location>
        <begin position="269"/>
        <end position="281"/>
    </location>
</feature>
<protein>
    <recommendedName>
        <fullName evidence="4">Kinetochore protein Mis13/DSN1</fullName>
    </recommendedName>
</protein>
<feature type="compositionally biased region" description="Low complexity" evidence="1">
    <location>
        <begin position="23"/>
        <end position="35"/>
    </location>
</feature>
<feature type="compositionally biased region" description="Polar residues" evidence="1">
    <location>
        <begin position="71"/>
        <end position="83"/>
    </location>
</feature>
<evidence type="ECO:0000256" key="1">
    <source>
        <dbReference type="SAM" id="MobiDB-lite"/>
    </source>
</evidence>
<comment type="caution">
    <text evidence="2">The sequence shown here is derived from an EMBL/GenBank/DDBJ whole genome shotgun (WGS) entry which is preliminary data.</text>
</comment>
<name>A0A8H2WJF6_9AGAM</name>
<feature type="compositionally biased region" description="Low complexity" evidence="1">
    <location>
        <begin position="164"/>
        <end position="175"/>
    </location>
</feature>
<feature type="region of interest" description="Disordered" evidence="1">
    <location>
        <begin position="258"/>
        <end position="295"/>
    </location>
</feature>
<dbReference type="GO" id="GO:0000444">
    <property type="term" value="C:MIS12/MIND type complex"/>
    <property type="evidence" value="ECO:0007669"/>
    <property type="project" value="InterPro"/>
</dbReference>
<dbReference type="PANTHER" id="PTHR14778">
    <property type="entry name" value="KINETOCHORE-ASSOCIATED PROTEIN DSN1 HOMOLOG"/>
    <property type="match status" value="1"/>
</dbReference>
<dbReference type="GO" id="GO:0007059">
    <property type="term" value="P:chromosome segregation"/>
    <property type="evidence" value="ECO:0007669"/>
    <property type="project" value="InterPro"/>
</dbReference>
<evidence type="ECO:0000313" key="2">
    <source>
        <dbReference type="EMBL" id="CAE6379039.1"/>
    </source>
</evidence>
<dbReference type="EMBL" id="CAJMWR010000459">
    <property type="protein sequence ID" value="CAE6379039.1"/>
    <property type="molecule type" value="Genomic_DNA"/>
</dbReference>
<feature type="compositionally biased region" description="Polar residues" evidence="1">
    <location>
        <begin position="94"/>
        <end position="103"/>
    </location>
</feature>
<evidence type="ECO:0008006" key="4">
    <source>
        <dbReference type="Google" id="ProtNLM"/>
    </source>
</evidence>
<feature type="region of interest" description="Disordered" evidence="1">
    <location>
        <begin position="560"/>
        <end position="615"/>
    </location>
</feature>
<organism evidence="2 3">
    <name type="scientific">Rhizoctonia solani</name>
    <dbReference type="NCBI Taxonomy" id="456999"/>
    <lineage>
        <taxon>Eukaryota</taxon>
        <taxon>Fungi</taxon>
        <taxon>Dikarya</taxon>
        <taxon>Basidiomycota</taxon>
        <taxon>Agaricomycotina</taxon>
        <taxon>Agaricomycetes</taxon>
        <taxon>Cantharellales</taxon>
        <taxon>Ceratobasidiaceae</taxon>
        <taxon>Rhizoctonia</taxon>
    </lineage>
</organism>
<evidence type="ECO:0000313" key="3">
    <source>
        <dbReference type="Proteomes" id="UP000663840"/>
    </source>
</evidence>
<feature type="compositionally biased region" description="Basic residues" evidence="1">
    <location>
        <begin position="47"/>
        <end position="56"/>
    </location>
</feature>
<feature type="compositionally biased region" description="Pro residues" evidence="1">
    <location>
        <begin position="1"/>
        <end position="12"/>
    </location>
</feature>
<feature type="compositionally biased region" description="Polar residues" evidence="1">
    <location>
        <begin position="229"/>
        <end position="238"/>
    </location>
</feature>
<feature type="region of interest" description="Disordered" evidence="1">
    <location>
        <begin position="1"/>
        <end position="241"/>
    </location>
</feature>
<dbReference type="Pfam" id="PF08202">
    <property type="entry name" value="MIS13"/>
    <property type="match status" value="1"/>
</dbReference>
<dbReference type="AlphaFoldDB" id="A0A8H2WJF6"/>
<feature type="compositionally biased region" description="Basic and acidic residues" evidence="1">
    <location>
        <begin position="190"/>
        <end position="201"/>
    </location>
</feature>